<dbReference type="GO" id="GO:0003700">
    <property type="term" value="F:DNA-binding transcription factor activity"/>
    <property type="evidence" value="ECO:0007669"/>
    <property type="project" value="TreeGrafter"/>
</dbReference>
<dbReference type="Gene3D" id="3.40.50.2300">
    <property type="match status" value="2"/>
</dbReference>
<dbReference type="InterPro" id="IPR028082">
    <property type="entry name" value="Peripla_BP_I"/>
</dbReference>
<protein>
    <submittedName>
        <fullName evidence="5">Catabolite control protein A</fullName>
    </submittedName>
</protein>
<comment type="caution">
    <text evidence="5">The sequence shown here is derived from an EMBL/GenBank/DDBJ whole genome shotgun (WGS) entry which is preliminary data.</text>
</comment>
<dbReference type="PANTHER" id="PTHR30146:SF109">
    <property type="entry name" value="HTH-TYPE TRANSCRIPTIONAL REGULATOR GALS"/>
    <property type="match status" value="1"/>
</dbReference>
<dbReference type="Pfam" id="PF00532">
    <property type="entry name" value="Peripla_BP_1"/>
    <property type="match status" value="1"/>
</dbReference>
<name>A0A1J5R373_9ZZZZ</name>
<dbReference type="CDD" id="cd01392">
    <property type="entry name" value="HTH_LacI"/>
    <property type="match status" value="1"/>
</dbReference>
<reference evidence="5" key="1">
    <citation type="submission" date="2016-10" db="EMBL/GenBank/DDBJ databases">
        <title>Sequence of Gallionella enrichment culture.</title>
        <authorList>
            <person name="Poehlein A."/>
            <person name="Muehling M."/>
            <person name="Daniel R."/>
        </authorList>
    </citation>
    <scope>NUCLEOTIDE SEQUENCE</scope>
</reference>
<keyword evidence="2" id="KW-0238">DNA-binding</keyword>
<dbReference type="Pfam" id="PF00356">
    <property type="entry name" value="LacI"/>
    <property type="match status" value="1"/>
</dbReference>
<dbReference type="InterPro" id="IPR001761">
    <property type="entry name" value="Peripla_BP/Lac1_sug-bd_dom"/>
</dbReference>
<proteinExistence type="predicted"/>
<organism evidence="5">
    <name type="scientific">mine drainage metagenome</name>
    <dbReference type="NCBI Taxonomy" id="410659"/>
    <lineage>
        <taxon>unclassified sequences</taxon>
        <taxon>metagenomes</taxon>
        <taxon>ecological metagenomes</taxon>
    </lineage>
</organism>
<sequence>MASTIHDVAELAGTSIATVSRALNEPAKVRPSTRDRVLAAAQTLSFRPNLLGRQLRSVRTRLIGVVLPDVFNPVFGECMQGIEESAAASGYRVLLMTTRYDASREAHAIDTLLSQRVDGLILTVAKAAGHPLLDELACSGVPYQLVYNHSATHPCVSVDNRCAARDGVRLLVAQGHRRVLMLTGDLDASDRAVQRYQGYCDALEEAGLVAEAPLQIDFNERALPSPILQRLTDPRDRPTALFCGNDLLALVVMRALREAGVRVPADISIVGFDGLAIGELLTPPLATVCQPNRDIGAAAWRHLLGALEGGPTSSSILPHRIRADGTAASLLPHPPSECLP</sequence>
<feature type="domain" description="HTH lacI-type" evidence="4">
    <location>
        <begin position="3"/>
        <end position="57"/>
    </location>
</feature>
<dbReference type="Gene3D" id="1.10.260.40">
    <property type="entry name" value="lambda repressor-like DNA-binding domains"/>
    <property type="match status" value="1"/>
</dbReference>
<dbReference type="GO" id="GO:0000976">
    <property type="term" value="F:transcription cis-regulatory region binding"/>
    <property type="evidence" value="ECO:0007669"/>
    <property type="project" value="TreeGrafter"/>
</dbReference>
<dbReference type="InterPro" id="IPR010982">
    <property type="entry name" value="Lambda_DNA-bd_dom_sf"/>
</dbReference>
<evidence type="ECO:0000256" key="1">
    <source>
        <dbReference type="ARBA" id="ARBA00023015"/>
    </source>
</evidence>
<gene>
    <name evidence="5" type="primary">ccpA_4</name>
    <name evidence="5" type="ORF">GALL_316260</name>
</gene>
<dbReference type="SUPFAM" id="SSF53822">
    <property type="entry name" value="Periplasmic binding protein-like I"/>
    <property type="match status" value="1"/>
</dbReference>
<dbReference type="InterPro" id="IPR000843">
    <property type="entry name" value="HTH_LacI"/>
</dbReference>
<evidence type="ECO:0000313" key="5">
    <source>
        <dbReference type="EMBL" id="OIQ86511.1"/>
    </source>
</evidence>
<evidence type="ECO:0000256" key="3">
    <source>
        <dbReference type="ARBA" id="ARBA00023163"/>
    </source>
</evidence>
<keyword evidence="1" id="KW-0805">Transcription regulation</keyword>
<dbReference type="PANTHER" id="PTHR30146">
    <property type="entry name" value="LACI-RELATED TRANSCRIPTIONAL REPRESSOR"/>
    <property type="match status" value="1"/>
</dbReference>
<dbReference type="SMART" id="SM00354">
    <property type="entry name" value="HTH_LACI"/>
    <property type="match status" value="1"/>
</dbReference>
<dbReference type="PROSITE" id="PS50932">
    <property type="entry name" value="HTH_LACI_2"/>
    <property type="match status" value="1"/>
</dbReference>
<accession>A0A1J5R373</accession>
<dbReference type="EMBL" id="MLJW01000475">
    <property type="protein sequence ID" value="OIQ86511.1"/>
    <property type="molecule type" value="Genomic_DNA"/>
</dbReference>
<evidence type="ECO:0000256" key="2">
    <source>
        <dbReference type="ARBA" id="ARBA00023125"/>
    </source>
</evidence>
<dbReference type="AlphaFoldDB" id="A0A1J5R373"/>
<keyword evidence="3" id="KW-0804">Transcription</keyword>
<dbReference type="SUPFAM" id="SSF47413">
    <property type="entry name" value="lambda repressor-like DNA-binding domains"/>
    <property type="match status" value="1"/>
</dbReference>
<evidence type="ECO:0000259" key="4">
    <source>
        <dbReference type="PROSITE" id="PS50932"/>
    </source>
</evidence>